<evidence type="ECO:0000313" key="3">
    <source>
        <dbReference type="Proteomes" id="UP000001396"/>
    </source>
</evidence>
<dbReference type="RefSeq" id="XP_020433663.1">
    <property type="nucleotide sequence ID" value="XM_020576414.1"/>
</dbReference>
<dbReference type="InterPro" id="IPR001087">
    <property type="entry name" value="GDSL"/>
</dbReference>
<feature type="signal peptide" evidence="1">
    <location>
        <begin position="1"/>
        <end position="19"/>
    </location>
</feature>
<reference evidence="2 3" key="1">
    <citation type="journal article" date="2011" name="Genome Res.">
        <title>Phylogeny-wide analysis of social amoeba genomes highlights ancient origins for complex intercellular communication.</title>
        <authorList>
            <person name="Heidel A.J."/>
            <person name="Lawal H.M."/>
            <person name="Felder M."/>
            <person name="Schilde C."/>
            <person name="Helps N.R."/>
            <person name="Tunggal B."/>
            <person name="Rivero F."/>
            <person name="John U."/>
            <person name="Schleicher M."/>
            <person name="Eichinger L."/>
            <person name="Platzer M."/>
            <person name="Noegel A.A."/>
            <person name="Schaap P."/>
            <person name="Gloeckner G."/>
        </authorList>
    </citation>
    <scope>NUCLEOTIDE SEQUENCE [LARGE SCALE GENOMIC DNA]</scope>
    <source>
        <strain evidence="3">ATCC 26659 / Pp 5 / PN500</strain>
    </source>
</reference>
<evidence type="ECO:0000313" key="2">
    <source>
        <dbReference type="EMBL" id="EFA81546.1"/>
    </source>
</evidence>
<gene>
    <name evidence="2" type="ORF">PPL_05535</name>
</gene>
<comment type="caution">
    <text evidence="2">The sequence shown here is derived from an EMBL/GenBank/DDBJ whole genome shotgun (WGS) entry which is preliminary data.</text>
</comment>
<dbReference type="EMBL" id="ADBJ01000025">
    <property type="protein sequence ID" value="EFA81546.1"/>
    <property type="molecule type" value="Genomic_DNA"/>
</dbReference>
<proteinExistence type="predicted"/>
<dbReference type="GO" id="GO:0004620">
    <property type="term" value="F:phospholipase activity"/>
    <property type="evidence" value="ECO:0007669"/>
    <property type="project" value="InterPro"/>
</dbReference>
<keyword evidence="1" id="KW-0732">Signal</keyword>
<dbReference type="AlphaFoldDB" id="D3BAF9"/>
<keyword evidence="3" id="KW-1185">Reference proteome</keyword>
<dbReference type="GO" id="GO:0006644">
    <property type="term" value="P:phospholipid metabolic process"/>
    <property type="evidence" value="ECO:0007669"/>
    <property type="project" value="TreeGrafter"/>
</dbReference>
<evidence type="ECO:0000256" key="1">
    <source>
        <dbReference type="SAM" id="SignalP"/>
    </source>
</evidence>
<organism evidence="2 3">
    <name type="scientific">Heterostelium pallidum (strain ATCC 26659 / Pp 5 / PN500)</name>
    <name type="common">Cellular slime mold</name>
    <name type="synonym">Polysphondylium pallidum</name>
    <dbReference type="NCBI Taxonomy" id="670386"/>
    <lineage>
        <taxon>Eukaryota</taxon>
        <taxon>Amoebozoa</taxon>
        <taxon>Evosea</taxon>
        <taxon>Eumycetozoa</taxon>
        <taxon>Dictyostelia</taxon>
        <taxon>Acytosteliales</taxon>
        <taxon>Acytosteliaceae</taxon>
        <taxon>Heterostelium</taxon>
    </lineage>
</organism>
<dbReference type="Proteomes" id="UP000001396">
    <property type="component" value="Unassembled WGS sequence"/>
</dbReference>
<name>D3BAF9_HETP5</name>
<accession>D3BAF9</accession>
<dbReference type="PANTHER" id="PTHR21325:SF31">
    <property type="entry name" value="GH22081P-RELATED"/>
    <property type="match status" value="1"/>
</dbReference>
<protein>
    <submittedName>
        <fullName evidence="2">Uncharacterized protein</fullName>
    </submittedName>
</protein>
<dbReference type="Pfam" id="PF00657">
    <property type="entry name" value="Lipase_GDSL"/>
    <property type="match status" value="1"/>
</dbReference>
<feature type="chain" id="PRO_5003041023" evidence="1">
    <location>
        <begin position="20"/>
        <end position="363"/>
    </location>
</feature>
<sequence>MNYISILFILSNILLSVQAILPVCDSGMKSYYFPTTAKNVLFAEITIVGWNGIFDIEIILSAGDTVLGGYGAGDSTTLSVNEYRGFSFVNGNTTNAWTIKNLFSLSIGSQFHGGSSNLLNGVRAPGVYYPSYDGLNGASKGNEENLNNQMNFLNNQAIRYYGSTNFQNKWKLLNIYIGIFKACSMCTSIDAEFQLNPVYWGSYYLEILNNITISFNHRTIINMIALPQLNQCNDTSSNCKIYNQNNNICPCLWTQSSTVLTGIINAANQGMRNAIQTWKSNVDQQTTTVGVIYQPFLVNTTFPASLLSPVDCFHPNSDGHKLMTVGLWNNLRQKSVKSGSVSTSDSLICEETFDSLYDETSPY</sequence>
<dbReference type="InterPro" id="IPR038885">
    <property type="entry name" value="PLB1"/>
</dbReference>
<dbReference type="InParanoid" id="D3BAF9"/>
<dbReference type="PANTHER" id="PTHR21325">
    <property type="entry name" value="PHOSPHOLIPASE B, PLB1"/>
    <property type="match status" value="1"/>
</dbReference>
<dbReference type="GeneID" id="31361019"/>